<evidence type="ECO:0000313" key="1">
    <source>
        <dbReference type="EMBL" id="MBK1870084.1"/>
    </source>
</evidence>
<gene>
    <name evidence="1" type="ORF">JHL16_27220</name>
</gene>
<name>A0ACC5RBT2_9HYPH</name>
<proteinExistence type="predicted"/>
<organism evidence="1 2">
    <name type="scientific">Taklimakanibacter albus</name>
    <dbReference type="NCBI Taxonomy" id="2800327"/>
    <lineage>
        <taxon>Bacteria</taxon>
        <taxon>Pseudomonadati</taxon>
        <taxon>Pseudomonadota</taxon>
        <taxon>Alphaproteobacteria</taxon>
        <taxon>Hyphomicrobiales</taxon>
        <taxon>Aestuariivirgaceae</taxon>
        <taxon>Taklimakanibacter</taxon>
    </lineage>
</organism>
<sequence>MTVIYRISHAPEPAFKKRSILGTPALIGDEMPPTKNMVDGKLYTSKSAMRETYKPSGNAEGATFTEVGNDPAMLRRSSRLKPDRAAIKATVGRAFSRAGFGA</sequence>
<dbReference type="Proteomes" id="UP000616151">
    <property type="component" value="Unassembled WGS sequence"/>
</dbReference>
<accession>A0ACC5RBT2</accession>
<keyword evidence="2" id="KW-1185">Reference proteome</keyword>
<evidence type="ECO:0000313" key="2">
    <source>
        <dbReference type="Proteomes" id="UP000616151"/>
    </source>
</evidence>
<comment type="caution">
    <text evidence="1">The sequence shown here is derived from an EMBL/GenBank/DDBJ whole genome shotgun (WGS) entry which is preliminary data.</text>
</comment>
<protein>
    <submittedName>
        <fullName evidence="1">Uncharacterized protein</fullName>
    </submittedName>
</protein>
<dbReference type="EMBL" id="JAENHL010000008">
    <property type="protein sequence ID" value="MBK1870084.1"/>
    <property type="molecule type" value="Genomic_DNA"/>
</dbReference>
<reference evidence="1" key="1">
    <citation type="submission" date="2021-01" db="EMBL/GenBank/DDBJ databases">
        <authorList>
            <person name="Sun Q."/>
        </authorList>
    </citation>
    <scope>NUCLEOTIDE SEQUENCE</scope>
    <source>
        <strain evidence="1">YIM B02566</strain>
    </source>
</reference>